<dbReference type="InterPro" id="IPR027843">
    <property type="entry name" value="DUF4440"/>
</dbReference>
<reference evidence="2 3" key="1">
    <citation type="submission" date="2024-09" db="EMBL/GenBank/DDBJ databases">
        <authorList>
            <person name="Sun Q."/>
            <person name="Mori K."/>
        </authorList>
    </citation>
    <scope>NUCLEOTIDE SEQUENCE [LARGE SCALE GENOMIC DNA]</scope>
    <source>
        <strain evidence="2 3">JCM 3324</strain>
    </source>
</reference>
<dbReference type="NCBIfam" id="TIGR02246">
    <property type="entry name" value="SgcJ/EcaC family oxidoreductase"/>
    <property type="match status" value="1"/>
</dbReference>
<name>A0ABV5P285_9ACTN</name>
<feature type="domain" description="DUF4440" evidence="1">
    <location>
        <begin position="11"/>
        <end position="122"/>
    </location>
</feature>
<dbReference type="InterPro" id="IPR032710">
    <property type="entry name" value="NTF2-like_dom_sf"/>
</dbReference>
<keyword evidence="3" id="KW-1185">Reference proteome</keyword>
<dbReference type="SUPFAM" id="SSF54427">
    <property type="entry name" value="NTF2-like"/>
    <property type="match status" value="1"/>
</dbReference>
<evidence type="ECO:0000313" key="3">
    <source>
        <dbReference type="Proteomes" id="UP001589568"/>
    </source>
</evidence>
<comment type="caution">
    <text evidence="2">The sequence shown here is derived from an EMBL/GenBank/DDBJ whole genome shotgun (WGS) entry which is preliminary data.</text>
</comment>
<gene>
    <name evidence="2" type="ORF">ACFFR3_44660</name>
</gene>
<proteinExistence type="predicted"/>
<organism evidence="2 3">
    <name type="scientific">Nonomuraea salmonea</name>
    <dbReference type="NCBI Taxonomy" id="46181"/>
    <lineage>
        <taxon>Bacteria</taxon>
        <taxon>Bacillati</taxon>
        <taxon>Actinomycetota</taxon>
        <taxon>Actinomycetes</taxon>
        <taxon>Streptosporangiales</taxon>
        <taxon>Streptosporangiaceae</taxon>
        <taxon>Nonomuraea</taxon>
    </lineage>
</organism>
<dbReference type="Proteomes" id="UP001589568">
    <property type="component" value="Unassembled WGS sequence"/>
</dbReference>
<sequence>MAINKSDETAVLAVVKGVHDAWNKNDADLFVADYLDDASATLPGSYMESRGEIQGSIGFLFSGPMKGTGASEKVRSVRFVNDETAVVVTETGVLLPGESEAPPQRTSYATWVLAKRDDGWKIAAYCNSPMIGPGPQ</sequence>
<dbReference type="EMBL" id="JBHMCF010000052">
    <property type="protein sequence ID" value="MFB9476627.1"/>
    <property type="molecule type" value="Genomic_DNA"/>
</dbReference>
<dbReference type="InterPro" id="IPR011944">
    <property type="entry name" value="Steroid_delta5-4_isomerase"/>
</dbReference>
<dbReference type="Gene3D" id="3.10.450.50">
    <property type="match status" value="1"/>
</dbReference>
<accession>A0ABV5P285</accession>
<evidence type="ECO:0000259" key="1">
    <source>
        <dbReference type="Pfam" id="PF14534"/>
    </source>
</evidence>
<protein>
    <submittedName>
        <fullName evidence="2">SgcJ/EcaC family oxidoreductase</fullName>
    </submittedName>
</protein>
<evidence type="ECO:0000313" key="2">
    <source>
        <dbReference type="EMBL" id="MFB9476627.1"/>
    </source>
</evidence>
<dbReference type="RefSeq" id="WP_345408294.1">
    <property type="nucleotide sequence ID" value="NZ_BAAAXS010000001.1"/>
</dbReference>
<dbReference type="Pfam" id="PF14534">
    <property type="entry name" value="DUF4440"/>
    <property type="match status" value="1"/>
</dbReference>